<dbReference type="AlphaFoldDB" id="A0A399FD07"/>
<gene>
    <name evidence="2" type="primary">tsaB</name>
    <name evidence="2" type="ORF">Mgrana_00492</name>
</gene>
<reference evidence="2 3" key="1">
    <citation type="submission" date="2018-08" db="EMBL/GenBank/DDBJ databases">
        <title>Meiothermus granaticius genome AF-68 sequencing project.</title>
        <authorList>
            <person name="Da Costa M.S."/>
            <person name="Albuquerque L."/>
            <person name="Raposo P."/>
            <person name="Froufe H.J.C."/>
            <person name="Barroso C.S."/>
            <person name="Egas C."/>
        </authorList>
    </citation>
    <scope>NUCLEOTIDE SEQUENCE [LARGE SCALE GENOMIC DNA]</scope>
    <source>
        <strain evidence="2 3">AF-68</strain>
    </source>
</reference>
<comment type="caution">
    <text evidence="2">The sequence shown here is derived from an EMBL/GenBank/DDBJ whole genome shotgun (WGS) entry which is preliminary data.</text>
</comment>
<feature type="domain" description="Gcp-like" evidence="1">
    <location>
        <begin position="28"/>
        <end position="144"/>
    </location>
</feature>
<dbReference type="InterPro" id="IPR022496">
    <property type="entry name" value="T6A_TsaB"/>
</dbReference>
<keyword evidence="3" id="KW-1185">Reference proteome</keyword>
<name>A0A399FD07_9DEIN</name>
<protein>
    <submittedName>
        <fullName evidence="2">tRNA threonylcarbamoyladenosine biosynthesis protein TsaB</fullName>
    </submittedName>
</protein>
<dbReference type="SUPFAM" id="SSF53067">
    <property type="entry name" value="Actin-like ATPase domain"/>
    <property type="match status" value="1"/>
</dbReference>
<evidence type="ECO:0000259" key="1">
    <source>
        <dbReference type="Pfam" id="PF00814"/>
    </source>
</evidence>
<dbReference type="Pfam" id="PF00814">
    <property type="entry name" value="TsaD"/>
    <property type="match status" value="1"/>
</dbReference>
<dbReference type="InterPro" id="IPR043129">
    <property type="entry name" value="ATPase_NBD"/>
</dbReference>
<dbReference type="EMBL" id="QWLB01000004">
    <property type="protein sequence ID" value="RIH93666.1"/>
    <property type="molecule type" value="Genomic_DNA"/>
</dbReference>
<organism evidence="2 3">
    <name type="scientific">Meiothermus granaticius NBRC 107808</name>
    <dbReference type="NCBI Taxonomy" id="1227551"/>
    <lineage>
        <taxon>Bacteria</taxon>
        <taxon>Thermotogati</taxon>
        <taxon>Deinococcota</taxon>
        <taxon>Deinococci</taxon>
        <taxon>Thermales</taxon>
        <taxon>Thermaceae</taxon>
        <taxon>Meiothermus</taxon>
    </lineage>
</organism>
<dbReference type="RefSeq" id="WP_186813108.1">
    <property type="nucleotide sequence ID" value="NZ_BJXM01000007.1"/>
</dbReference>
<dbReference type="Gene3D" id="3.30.420.40">
    <property type="match status" value="2"/>
</dbReference>
<dbReference type="NCBIfam" id="TIGR03725">
    <property type="entry name" value="T6A_YeaZ"/>
    <property type="match status" value="1"/>
</dbReference>
<dbReference type="GO" id="GO:0002949">
    <property type="term" value="P:tRNA threonylcarbamoyladenosine modification"/>
    <property type="evidence" value="ECO:0007669"/>
    <property type="project" value="InterPro"/>
</dbReference>
<dbReference type="Proteomes" id="UP000266178">
    <property type="component" value="Unassembled WGS sequence"/>
</dbReference>
<evidence type="ECO:0000313" key="2">
    <source>
        <dbReference type="EMBL" id="RIH93666.1"/>
    </source>
</evidence>
<evidence type="ECO:0000313" key="3">
    <source>
        <dbReference type="Proteomes" id="UP000266178"/>
    </source>
</evidence>
<dbReference type="InterPro" id="IPR000905">
    <property type="entry name" value="Gcp-like_dom"/>
</dbReference>
<sequence>MLVLALDTATPYLVLGLPHAERAVHLGRRHAEALWAELEDFLARHQVSKHHLEGIALGRGPGSYTGLRVGIAAGLGLGRGLEIPVVGVDTLAGVALRYQGEVSVAHTARNGLGYAAHYRVTGSSAQELRAPQRIRLAEWRPLGRLSLDEPPSGRALARLGQQALRREQTGVEGLYL</sequence>
<proteinExistence type="predicted"/>
<accession>A0A399FD07</accession>